<dbReference type="OrthoDB" id="9804774at2"/>
<reference evidence="2 3" key="1">
    <citation type="submission" date="2018-03" db="EMBL/GenBank/DDBJ databases">
        <title>Genome sequencing of Phreatobacter sp.</title>
        <authorList>
            <person name="Kim S.-J."/>
            <person name="Heo J."/>
            <person name="Kwon S.-W."/>
        </authorList>
    </citation>
    <scope>NUCLEOTIDE SEQUENCE [LARGE SCALE GENOMIC DNA]</scope>
    <source>
        <strain evidence="2 3">S-12</strain>
    </source>
</reference>
<dbReference type="EMBL" id="CP027668">
    <property type="protein sequence ID" value="AVO44486.1"/>
    <property type="molecule type" value="Genomic_DNA"/>
</dbReference>
<dbReference type="SUPFAM" id="SSF51735">
    <property type="entry name" value="NAD(P)-binding Rossmann-fold domains"/>
    <property type="match status" value="1"/>
</dbReference>
<dbReference type="PRINTS" id="PR00081">
    <property type="entry name" value="GDHRDH"/>
</dbReference>
<name>A0A2S0N8P4_9HYPH</name>
<dbReference type="InterPro" id="IPR002347">
    <property type="entry name" value="SDR_fam"/>
</dbReference>
<proteinExistence type="inferred from homology"/>
<dbReference type="CDD" id="cd05233">
    <property type="entry name" value="SDR_c"/>
    <property type="match status" value="1"/>
</dbReference>
<dbReference type="InterPro" id="IPR050259">
    <property type="entry name" value="SDR"/>
</dbReference>
<dbReference type="FunFam" id="3.40.50.720:FF:000084">
    <property type="entry name" value="Short-chain dehydrogenase reductase"/>
    <property type="match status" value="1"/>
</dbReference>
<dbReference type="PANTHER" id="PTHR42879:SF2">
    <property type="entry name" value="3-OXOACYL-[ACYL-CARRIER-PROTEIN] REDUCTASE FABG"/>
    <property type="match status" value="1"/>
</dbReference>
<comment type="similarity">
    <text evidence="1">Belongs to the short-chain dehydrogenases/reductases (SDR) family.</text>
</comment>
<dbReference type="NCBIfam" id="NF009466">
    <property type="entry name" value="PRK12826.1-2"/>
    <property type="match status" value="1"/>
</dbReference>
<dbReference type="InterPro" id="IPR020904">
    <property type="entry name" value="Sc_DH/Rdtase_CS"/>
</dbReference>
<evidence type="ECO:0000313" key="3">
    <source>
        <dbReference type="Proteomes" id="UP000237889"/>
    </source>
</evidence>
<dbReference type="Proteomes" id="UP000237889">
    <property type="component" value="Chromosome"/>
</dbReference>
<protein>
    <submittedName>
        <fullName evidence="2">3-oxoacyl-[acyl-carrier-protein] reductase</fullName>
    </submittedName>
</protein>
<dbReference type="KEGG" id="phr:C6569_05080"/>
<accession>A0A2S0N8P4</accession>
<evidence type="ECO:0000256" key="1">
    <source>
        <dbReference type="ARBA" id="ARBA00006484"/>
    </source>
</evidence>
<sequence>MDLGIKGLRVLVTAGANGIGREVARAFVEEGARVHICDVDREAIADLARTDPAITSSFCDVADRKQVADLFATTIDRLGGLDVLVNNAGIAGPTGRVEEINPEDWDRCIEVCLTSQFNCARLAVPHLKASTNASIINLASVAGRFGFALRTPYAAAKWGVVGFTKSLAIELGEFGIRVNAILPGLVEGDRIRRVLEAKAQSRGVSFREMEEQAVAYTSLKTFVTARQLADQMLFLASPKGQTISGQALSICGDMQMLT</sequence>
<dbReference type="PANTHER" id="PTHR42879">
    <property type="entry name" value="3-OXOACYL-(ACYL-CARRIER-PROTEIN) REDUCTASE"/>
    <property type="match status" value="1"/>
</dbReference>
<dbReference type="GO" id="GO:0032787">
    <property type="term" value="P:monocarboxylic acid metabolic process"/>
    <property type="evidence" value="ECO:0007669"/>
    <property type="project" value="UniProtKB-ARBA"/>
</dbReference>
<dbReference type="Pfam" id="PF13561">
    <property type="entry name" value="adh_short_C2"/>
    <property type="match status" value="1"/>
</dbReference>
<dbReference type="Gene3D" id="3.40.50.720">
    <property type="entry name" value="NAD(P)-binding Rossmann-like Domain"/>
    <property type="match status" value="1"/>
</dbReference>
<evidence type="ECO:0000313" key="2">
    <source>
        <dbReference type="EMBL" id="AVO44486.1"/>
    </source>
</evidence>
<keyword evidence="3" id="KW-1185">Reference proteome</keyword>
<organism evidence="2 3">
    <name type="scientific">Phreatobacter cathodiphilus</name>
    <dbReference type="NCBI Taxonomy" id="1868589"/>
    <lineage>
        <taxon>Bacteria</taxon>
        <taxon>Pseudomonadati</taxon>
        <taxon>Pseudomonadota</taxon>
        <taxon>Alphaproteobacteria</taxon>
        <taxon>Hyphomicrobiales</taxon>
        <taxon>Phreatobacteraceae</taxon>
        <taxon>Phreatobacter</taxon>
    </lineage>
</organism>
<gene>
    <name evidence="2" type="ORF">C6569_05080</name>
</gene>
<dbReference type="RefSeq" id="WP_106747816.1">
    <property type="nucleotide sequence ID" value="NZ_CP027668.1"/>
</dbReference>
<dbReference type="PRINTS" id="PR00080">
    <property type="entry name" value="SDRFAMILY"/>
</dbReference>
<dbReference type="AlphaFoldDB" id="A0A2S0N8P4"/>
<dbReference type="InterPro" id="IPR036291">
    <property type="entry name" value="NAD(P)-bd_dom_sf"/>
</dbReference>
<dbReference type="PROSITE" id="PS00061">
    <property type="entry name" value="ADH_SHORT"/>
    <property type="match status" value="1"/>
</dbReference>